<evidence type="ECO:0000313" key="2">
    <source>
        <dbReference type="Proteomes" id="UP000231658"/>
    </source>
</evidence>
<accession>A0A1C3RKI3</accession>
<protein>
    <submittedName>
        <fullName evidence="1">Uncharacterized protein</fullName>
    </submittedName>
</protein>
<gene>
    <name evidence="1" type="ORF">MTBPR1_70104</name>
</gene>
<reference evidence="1 2" key="1">
    <citation type="submission" date="2016-07" db="EMBL/GenBank/DDBJ databases">
        <authorList>
            <person name="Lefevre C.T."/>
        </authorList>
    </citation>
    <scope>NUCLEOTIDE SEQUENCE [LARGE SCALE GENOMIC DNA]</scope>
    <source>
        <strain evidence="1">PR1</strain>
    </source>
</reference>
<keyword evidence="2" id="KW-1185">Reference proteome</keyword>
<dbReference type="Proteomes" id="UP000231658">
    <property type="component" value="Unassembled WGS sequence"/>
</dbReference>
<dbReference type="STRING" id="1867952.MTBPR1_70104"/>
<organism evidence="1 2">
    <name type="scientific">Candidatus Terasakiella magnetica</name>
    <dbReference type="NCBI Taxonomy" id="1867952"/>
    <lineage>
        <taxon>Bacteria</taxon>
        <taxon>Pseudomonadati</taxon>
        <taxon>Pseudomonadota</taxon>
        <taxon>Alphaproteobacteria</taxon>
        <taxon>Rhodospirillales</taxon>
        <taxon>Terasakiellaceae</taxon>
        <taxon>Terasakiella</taxon>
    </lineage>
</organism>
<name>A0A1C3RKI3_9PROT</name>
<proteinExistence type="predicted"/>
<dbReference type="AlphaFoldDB" id="A0A1C3RKI3"/>
<evidence type="ECO:0000313" key="1">
    <source>
        <dbReference type="EMBL" id="SCA57832.1"/>
    </source>
</evidence>
<dbReference type="EMBL" id="FLYE01000046">
    <property type="protein sequence ID" value="SCA57832.1"/>
    <property type="molecule type" value="Genomic_DNA"/>
</dbReference>
<sequence length="55" mass="6718">MASARFSRRGPFFKRFVTLAKAKVYDPHRLLDSDFRQNDELYEKNTRIFMVFRPF</sequence>